<dbReference type="GO" id="GO:0016491">
    <property type="term" value="F:oxidoreductase activity"/>
    <property type="evidence" value="ECO:0007669"/>
    <property type="project" value="UniProtKB-KW"/>
</dbReference>
<dbReference type="AlphaFoldDB" id="A0A1E1L9F9"/>
<sequence>MATFVQQLLLSFTNSLHLLTVTEKSSEKDRITVYDTVLDLSSENLAEGNYLNAQNKIQGLPKRSDIVVVGGGIHSLIFAIHARTLDLRNNLNAPPTTITILEKSSSPGYKIGESTLTVFGIWLKLIGISSPLLWRIFGPKDGLAFYYFNDKGDPEEYSTFVANGPPGDYVATLQVERKISELMLTLYAQRLGVTVIHGAEVLLDESLVGEEDEETSVKVLSTESKKETSVDAKLLIDASGRFHRFVSKSKQRIERPEGFNTHAFWAYWECDVDEKDIPLRDYESVNTNHICIPEGWAWVIKLPTWEGTPLPNLVAMINHLLDLNFVNTPADSYPSTNDLIKKFNLKFRWVTSICFALRSDTIYPSNLSSYGSCEASQKFNYIVSKYAKVAEFMSKFTLIPNLYGPGTTWYTRKNLAFRSPSVTGSNWMAVGDSTGFTNPLYSPGINANMSTSIFVAEQVREYLGSDKARKREMREKYEDFCKERTPNLQRMNVFNYNLFRSRELGPLGPLWQYLIGTGNARFQNSKMYTLDNCAELLTAWDWGADDEAYIACADKTNLLLAGPAHEPVSAEVIEEAKSVIAKAVKDAVATGKFKGRWSGLLRYYDDDLVFRGYEGKRDRDVLAGRCDDCGEWRMLRPDCCRCPFCGWEHSVEASTKVLYSQ</sequence>
<proteinExistence type="inferred from homology"/>
<dbReference type="PANTHER" id="PTHR43747">
    <property type="entry name" value="FAD-BINDING PROTEIN"/>
    <property type="match status" value="1"/>
</dbReference>
<dbReference type="Proteomes" id="UP000178129">
    <property type="component" value="Unassembled WGS sequence"/>
</dbReference>
<comment type="similarity">
    <text evidence="1">Belongs to the flavin-dependent halogenase family.</text>
</comment>
<comment type="caution">
    <text evidence="4">The sequence shown here is derived from an EMBL/GenBank/DDBJ whole genome shotgun (WGS) entry which is preliminary data.</text>
</comment>
<keyword evidence="3" id="KW-0732">Signal</keyword>
<evidence type="ECO:0000256" key="3">
    <source>
        <dbReference type="SAM" id="SignalP"/>
    </source>
</evidence>
<name>A0A1E1L9F9_9HELO</name>
<evidence type="ECO:0008006" key="6">
    <source>
        <dbReference type="Google" id="ProtNLM"/>
    </source>
</evidence>
<dbReference type="PANTHER" id="PTHR43747:SF5">
    <property type="entry name" value="FAD-BINDING DOMAIN-CONTAINING PROTEIN"/>
    <property type="match status" value="1"/>
</dbReference>
<accession>A0A1E1L9F9</accession>
<dbReference type="Gene3D" id="3.50.50.60">
    <property type="entry name" value="FAD/NAD(P)-binding domain"/>
    <property type="match status" value="1"/>
</dbReference>
<evidence type="ECO:0000313" key="4">
    <source>
        <dbReference type="EMBL" id="CZT06238.1"/>
    </source>
</evidence>
<evidence type="ECO:0000313" key="5">
    <source>
        <dbReference type="Proteomes" id="UP000178129"/>
    </source>
</evidence>
<reference evidence="5" key="1">
    <citation type="submission" date="2016-03" db="EMBL/GenBank/DDBJ databases">
        <authorList>
            <person name="Ploux O."/>
        </authorList>
    </citation>
    <scope>NUCLEOTIDE SEQUENCE [LARGE SCALE GENOMIC DNA]</scope>
    <source>
        <strain evidence="5">UK7</strain>
    </source>
</reference>
<keyword evidence="5" id="KW-1185">Reference proteome</keyword>
<evidence type="ECO:0000256" key="1">
    <source>
        <dbReference type="ARBA" id="ARBA00005706"/>
    </source>
</evidence>
<dbReference type="EMBL" id="FJUW01000038">
    <property type="protein sequence ID" value="CZT06238.1"/>
    <property type="molecule type" value="Genomic_DNA"/>
</dbReference>
<gene>
    <name evidence="4" type="ORF">RCO7_03281</name>
</gene>
<dbReference type="InterPro" id="IPR036188">
    <property type="entry name" value="FAD/NAD-bd_sf"/>
</dbReference>
<evidence type="ECO:0000256" key="2">
    <source>
        <dbReference type="ARBA" id="ARBA00023002"/>
    </source>
</evidence>
<dbReference type="InParanoid" id="A0A1E1L9F9"/>
<keyword evidence="2" id="KW-0560">Oxidoreductase</keyword>
<feature type="chain" id="PRO_5012814096" description="FAD/NAD(P)-binding domain-containing protein" evidence="3">
    <location>
        <begin position="16"/>
        <end position="661"/>
    </location>
</feature>
<organism evidence="4 5">
    <name type="scientific">Rhynchosporium graminicola</name>
    <dbReference type="NCBI Taxonomy" id="2792576"/>
    <lineage>
        <taxon>Eukaryota</taxon>
        <taxon>Fungi</taxon>
        <taxon>Dikarya</taxon>
        <taxon>Ascomycota</taxon>
        <taxon>Pezizomycotina</taxon>
        <taxon>Leotiomycetes</taxon>
        <taxon>Helotiales</taxon>
        <taxon>Ploettnerulaceae</taxon>
        <taxon>Rhynchosporium</taxon>
    </lineage>
</organism>
<dbReference type="STRING" id="914237.A0A1E1L9F9"/>
<feature type="signal peptide" evidence="3">
    <location>
        <begin position="1"/>
        <end position="15"/>
    </location>
</feature>
<dbReference type="SUPFAM" id="SSF51905">
    <property type="entry name" value="FAD/NAD(P)-binding domain"/>
    <property type="match status" value="1"/>
</dbReference>
<protein>
    <recommendedName>
        <fullName evidence="6">FAD/NAD(P)-binding domain-containing protein</fullName>
    </recommendedName>
</protein>
<dbReference type="InterPro" id="IPR050816">
    <property type="entry name" value="Flavin-dep_Halogenase_NPB"/>
</dbReference>